<evidence type="ECO:0000256" key="1">
    <source>
        <dbReference type="SAM" id="MobiDB-lite"/>
    </source>
</evidence>
<proteinExistence type="predicted"/>
<dbReference type="SUPFAM" id="SSF53098">
    <property type="entry name" value="Ribonuclease H-like"/>
    <property type="match status" value="1"/>
</dbReference>
<dbReference type="Pfam" id="PF02171">
    <property type="entry name" value="Piwi"/>
    <property type="match status" value="1"/>
</dbReference>
<evidence type="ECO:0000313" key="5">
    <source>
        <dbReference type="Proteomes" id="UP001162164"/>
    </source>
</evidence>
<dbReference type="PROSITE" id="PS50822">
    <property type="entry name" value="PIWI"/>
    <property type="match status" value="1"/>
</dbReference>
<evidence type="ECO:0000259" key="2">
    <source>
        <dbReference type="PROSITE" id="PS50821"/>
    </source>
</evidence>
<sequence length="632" mass="71000">MMRIVRDISKSTIMEPRGRGRARGRARGAAQQPPAQPVPRPGPAQGAPAPSRLPGQPGAWGRPPQPQQVAQPPPPSAAPTTARPGMQPTPAPSIGRGSRGGGGGDAEPAVVLQGAGEGAETQDRGRGMVVLEDVLIVAKFFAQDHKIWNQRKAGKWGLYQYRVDFSPEIDNTGQRKGLMRTAMQNVLTGYLFDGSVMYTPQRVNPDPLEVFLFNIIIRKCLTFMRLQLVGRDYYDPNTKIAVPEHRLELWPGYYTSMRQHEKNILMNCDVKFKVMRMDNVYYMLLECHGANSRSEFQSKIIGNIVLTYYNNKTYKIDDVDFNTTPQSTFPTGTGNRLVLSSITDRIRQEKLGRECPKTVLLVPELCQLTGLTDRQRENFQLMRALADHTRVGPQQRIQKLMEFSQRMRRNQEVMQELRRWDLTVADSLLKFAGRVLPPETIVGGNQAKYSAGPQADWTRELRALPMFTTGPMQRFAVVCPVKFKSACQEFMQCLQRSARGMSWDIGQPRIFDIPDDRSHTYLDMIENIITKNNPTMIMCVVPNNSQDRYSAIKKKGCVDRGVMSIATKVAIQLNCKIGGAPWTVIMPLSNLMVVGYDVCRDTANKGKSFGAMVASLDKQITRYFNYVSRTSI</sequence>
<dbReference type="Proteomes" id="UP001162164">
    <property type="component" value="Unassembled WGS sequence"/>
</dbReference>
<dbReference type="PANTHER" id="PTHR22891">
    <property type="entry name" value="EUKARYOTIC TRANSLATION INITIATION FACTOR 2C"/>
    <property type="match status" value="1"/>
</dbReference>
<dbReference type="SUPFAM" id="SSF101690">
    <property type="entry name" value="PAZ domain"/>
    <property type="match status" value="1"/>
</dbReference>
<dbReference type="InterPro" id="IPR003165">
    <property type="entry name" value="Piwi"/>
</dbReference>
<dbReference type="InterPro" id="IPR003100">
    <property type="entry name" value="PAZ_dom"/>
</dbReference>
<name>A0ABQ9IWQ3_9CUCU</name>
<evidence type="ECO:0000313" key="4">
    <source>
        <dbReference type="EMBL" id="KAJ8967856.1"/>
    </source>
</evidence>
<dbReference type="SMART" id="SM00949">
    <property type="entry name" value="PAZ"/>
    <property type="match status" value="1"/>
</dbReference>
<dbReference type="InterPro" id="IPR014811">
    <property type="entry name" value="ArgoL1"/>
</dbReference>
<dbReference type="InterPro" id="IPR012337">
    <property type="entry name" value="RNaseH-like_sf"/>
</dbReference>
<accession>A0ABQ9IWQ3</accession>
<dbReference type="PROSITE" id="PS50821">
    <property type="entry name" value="PAZ"/>
    <property type="match status" value="1"/>
</dbReference>
<feature type="region of interest" description="Disordered" evidence="1">
    <location>
        <begin position="1"/>
        <end position="109"/>
    </location>
</feature>
<dbReference type="Pfam" id="PF02170">
    <property type="entry name" value="PAZ"/>
    <property type="match status" value="1"/>
</dbReference>
<dbReference type="Pfam" id="PF08699">
    <property type="entry name" value="ArgoL1"/>
    <property type="match status" value="1"/>
</dbReference>
<reference evidence="4" key="1">
    <citation type="journal article" date="2023" name="Insect Mol. Biol.">
        <title>Genome sequencing provides insights into the evolution of gene families encoding plant cell wall-degrading enzymes in longhorned beetles.</title>
        <authorList>
            <person name="Shin N.R."/>
            <person name="Okamura Y."/>
            <person name="Kirsch R."/>
            <person name="Pauchet Y."/>
        </authorList>
    </citation>
    <scope>NUCLEOTIDE SEQUENCE</scope>
    <source>
        <strain evidence="4">MMC_N1</strain>
    </source>
</reference>
<feature type="domain" description="Piwi" evidence="3">
    <location>
        <begin position="536"/>
        <end position="632"/>
    </location>
</feature>
<dbReference type="Pfam" id="PF23278">
    <property type="entry name" value="Piwi_N"/>
    <property type="match status" value="1"/>
</dbReference>
<protein>
    <recommendedName>
        <fullName evidence="6">Piwi</fullName>
    </recommendedName>
</protein>
<comment type="caution">
    <text evidence="4">The sequence shown here is derived from an EMBL/GenBank/DDBJ whole genome shotgun (WGS) entry which is preliminary data.</text>
</comment>
<keyword evidence="5" id="KW-1185">Reference proteome</keyword>
<organism evidence="4 5">
    <name type="scientific">Molorchus minor</name>
    <dbReference type="NCBI Taxonomy" id="1323400"/>
    <lineage>
        <taxon>Eukaryota</taxon>
        <taxon>Metazoa</taxon>
        <taxon>Ecdysozoa</taxon>
        <taxon>Arthropoda</taxon>
        <taxon>Hexapoda</taxon>
        <taxon>Insecta</taxon>
        <taxon>Pterygota</taxon>
        <taxon>Neoptera</taxon>
        <taxon>Endopterygota</taxon>
        <taxon>Coleoptera</taxon>
        <taxon>Polyphaga</taxon>
        <taxon>Cucujiformia</taxon>
        <taxon>Chrysomeloidea</taxon>
        <taxon>Cerambycidae</taxon>
        <taxon>Lamiinae</taxon>
        <taxon>Monochamini</taxon>
        <taxon>Molorchus</taxon>
    </lineage>
</organism>
<feature type="domain" description="PAZ" evidence="2">
    <location>
        <begin position="283"/>
        <end position="370"/>
    </location>
</feature>
<evidence type="ECO:0008006" key="6">
    <source>
        <dbReference type="Google" id="ProtNLM"/>
    </source>
</evidence>
<dbReference type="EMBL" id="JAPWTJ010002116">
    <property type="protein sequence ID" value="KAJ8967856.1"/>
    <property type="molecule type" value="Genomic_DNA"/>
</dbReference>
<dbReference type="Gene3D" id="3.40.50.2300">
    <property type="match status" value="1"/>
</dbReference>
<dbReference type="Gene3D" id="2.170.260.10">
    <property type="entry name" value="paz domain"/>
    <property type="match status" value="1"/>
</dbReference>
<feature type="compositionally biased region" description="Pro residues" evidence="1">
    <location>
        <begin position="63"/>
        <end position="77"/>
    </location>
</feature>
<dbReference type="InterPro" id="IPR036085">
    <property type="entry name" value="PAZ_dom_sf"/>
</dbReference>
<gene>
    <name evidence="4" type="ORF">NQ317_018350</name>
</gene>
<evidence type="ECO:0000259" key="3">
    <source>
        <dbReference type="PROSITE" id="PS50822"/>
    </source>
</evidence>